<gene>
    <name evidence="3" type="ORF">KS407_05485</name>
</gene>
<evidence type="ECO:0000313" key="4">
    <source>
        <dbReference type="Proteomes" id="UP000790580"/>
    </source>
</evidence>
<proteinExistence type="predicted"/>
<comment type="caution">
    <text evidence="3">The sequence shown here is derived from an EMBL/GenBank/DDBJ whole genome shotgun (WGS) entry which is preliminary data.</text>
</comment>
<name>A0ABS6JUT3_9BACI</name>
<keyword evidence="2" id="KW-0732">Signal</keyword>
<sequence>MSKIMTFLASILLLMTVACSNENNVQEDLSQEDSNQGEEINDEADESVEDEGEKEEELEETASTDNMEEDTESEEEVGESEDGSRDVNEDTSVFSDDLDAENLLRQSAFAMEEIDSLLTEGEFTVTTTIDGIEEREEIAIKMILILSSELPMLHVETSQIANGDDLGNIDMYALEDVVYIVDHYTDEWYKMPFDNDMAEIHNMFNTIETDELDHYANIGETFQVLDQGDHYALIFEEEGNAFQSFLTGSTAVDIESDWIFDVYGELEGWGKYEILIQKETFYFLGYNLEFELASSDGGMGNMETYYKAGYTYSNFDEYDEIVVPEEVLEKAESIFEF</sequence>
<feature type="chain" id="PRO_5047212783" evidence="2">
    <location>
        <begin position="21"/>
        <end position="337"/>
    </location>
</feature>
<keyword evidence="4" id="KW-1185">Reference proteome</keyword>
<organism evidence="3 4">
    <name type="scientific">Evansella alkalicola</name>
    <dbReference type="NCBI Taxonomy" id="745819"/>
    <lineage>
        <taxon>Bacteria</taxon>
        <taxon>Bacillati</taxon>
        <taxon>Bacillota</taxon>
        <taxon>Bacilli</taxon>
        <taxon>Bacillales</taxon>
        <taxon>Bacillaceae</taxon>
        <taxon>Evansella</taxon>
    </lineage>
</organism>
<accession>A0ABS6JUT3</accession>
<dbReference type="PROSITE" id="PS51257">
    <property type="entry name" value="PROKAR_LIPOPROTEIN"/>
    <property type="match status" value="1"/>
</dbReference>
<protein>
    <submittedName>
        <fullName evidence="3">Uncharacterized protein</fullName>
    </submittedName>
</protein>
<feature type="region of interest" description="Disordered" evidence="1">
    <location>
        <begin position="25"/>
        <end position="97"/>
    </location>
</feature>
<evidence type="ECO:0000313" key="3">
    <source>
        <dbReference type="EMBL" id="MBU9720900.1"/>
    </source>
</evidence>
<dbReference type="InterPro" id="IPR046720">
    <property type="entry name" value="DUF6612"/>
</dbReference>
<evidence type="ECO:0000256" key="2">
    <source>
        <dbReference type="SAM" id="SignalP"/>
    </source>
</evidence>
<reference evidence="3 4" key="1">
    <citation type="submission" date="2021-06" db="EMBL/GenBank/DDBJ databases">
        <title>Bacillus sp. RD4P76, an endophyte from a halophyte.</title>
        <authorList>
            <person name="Sun J.-Q."/>
        </authorList>
    </citation>
    <scope>NUCLEOTIDE SEQUENCE [LARGE SCALE GENOMIC DNA]</scope>
    <source>
        <strain evidence="3 4">JCM 17098</strain>
    </source>
</reference>
<dbReference type="RefSeq" id="WP_088074078.1">
    <property type="nucleotide sequence ID" value="NZ_JAHQCR010000023.1"/>
</dbReference>
<evidence type="ECO:0000256" key="1">
    <source>
        <dbReference type="SAM" id="MobiDB-lite"/>
    </source>
</evidence>
<feature type="compositionally biased region" description="Acidic residues" evidence="1">
    <location>
        <begin position="29"/>
        <end position="81"/>
    </location>
</feature>
<dbReference type="Pfam" id="PF20316">
    <property type="entry name" value="DUF6612"/>
    <property type="match status" value="1"/>
</dbReference>
<feature type="signal peptide" evidence="2">
    <location>
        <begin position="1"/>
        <end position="20"/>
    </location>
</feature>
<dbReference type="Proteomes" id="UP000790580">
    <property type="component" value="Unassembled WGS sequence"/>
</dbReference>
<dbReference type="EMBL" id="JAHQCR010000023">
    <property type="protein sequence ID" value="MBU9720900.1"/>
    <property type="molecule type" value="Genomic_DNA"/>
</dbReference>